<dbReference type="OrthoDB" id="10378571at2759"/>
<reference evidence="5 6" key="1">
    <citation type="journal article" date="2019" name="Sci. Rep.">
        <title>Nanopore sequencing improves the draft genome of the human pathogenic amoeba Naegleria fowleri.</title>
        <authorList>
            <person name="Liechti N."/>
            <person name="Schurch N."/>
            <person name="Bruggmann R."/>
            <person name="Wittwer M."/>
        </authorList>
    </citation>
    <scope>NUCLEOTIDE SEQUENCE [LARGE SCALE GENOMIC DNA]</scope>
    <source>
        <strain evidence="5 6">ATCC 30894</strain>
    </source>
</reference>
<feature type="domain" description="TFIIS central" evidence="4">
    <location>
        <begin position="491"/>
        <end position="582"/>
    </location>
</feature>
<comment type="subcellular location">
    <subcellularLocation>
        <location evidence="1">Nucleus</location>
    </subcellularLocation>
</comment>
<evidence type="ECO:0000259" key="4">
    <source>
        <dbReference type="PROSITE" id="PS51321"/>
    </source>
</evidence>
<dbReference type="PROSITE" id="PS51321">
    <property type="entry name" value="TFIIS_CENTRAL"/>
    <property type="match status" value="1"/>
</dbReference>
<dbReference type="InterPro" id="IPR022702">
    <property type="entry name" value="Cytosine_MeTrfase1_RFD"/>
</dbReference>
<name>A0A6A5BVQ4_NAEFO</name>
<dbReference type="GO" id="GO:0006351">
    <property type="term" value="P:DNA-templated transcription"/>
    <property type="evidence" value="ECO:0007669"/>
    <property type="project" value="InterPro"/>
</dbReference>
<dbReference type="Proteomes" id="UP000444721">
    <property type="component" value="Unassembled WGS sequence"/>
</dbReference>
<dbReference type="Pfam" id="PF12047">
    <property type="entry name" value="DNMT1-RFD"/>
    <property type="match status" value="1"/>
</dbReference>
<feature type="region of interest" description="Disordered" evidence="3">
    <location>
        <begin position="436"/>
        <end position="495"/>
    </location>
</feature>
<keyword evidence="6" id="KW-1185">Reference proteome</keyword>
<evidence type="ECO:0000256" key="3">
    <source>
        <dbReference type="SAM" id="MobiDB-lite"/>
    </source>
</evidence>
<dbReference type="AlphaFoldDB" id="A0A6A5BVQ4"/>
<feature type="compositionally biased region" description="Basic and acidic residues" evidence="3">
    <location>
        <begin position="253"/>
        <end position="268"/>
    </location>
</feature>
<dbReference type="SUPFAM" id="SSF46942">
    <property type="entry name" value="Elongation factor TFIIS domain 2"/>
    <property type="match status" value="1"/>
</dbReference>
<dbReference type="GeneID" id="68110087"/>
<dbReference type="InterPro" id="IPR036575">
    <property type="entry name" value="TFIIS_cen_dom_sf"/>
</dbReference>
<dbReference type="GO" id="GO:0005634">
    <property type="term" value="C:nucleus"/>
    <property type="evidence" value="ECO:0007669"/>
    <property type="project" value="UniProtKB-SubCell"/>
</dbReference>
<feature type="compositionally biased region" description="Low complexity" evidence="3">
    <location>
        <begin position="269"/>
        <end position="280"/>
    </location>
</feature>
<proteinExistence type="predicted"/>
<keyword evidence="2" id="KW-0539">Nucleus</keyword>
<dbReference type="Gene3D" id="1.10.472.30">
    <property type="entry name" value="Transcription elongation factor S-II, central domain"/>
    <property type="match status" value="1"/>
</dbReference>
<evidence type="ECO:0000256" key="1">
    <source>
        <dbReference type="ARBA" id="ARBA00004123"/>
    </source>
</evidence>
<evidence type="ECO:0000313" key="6">
    <source>
        <dbReference type="Proteomes" id="UP000444721"/>
    </source>
</evidence>
<gene>
    <name evidence="5" type="ORF">FDP41_002869</name>
</gene>
<feature type="region of interest" description="Disordered" evidence="3">
    <location>
        <begin position="253"/>
        <end position="280"/>
    </location>
</feature>
<evidence type="ECO:0000313" key="5">
    <source>
        <dbReference type="EMBL" id="KAF0978354.1"/>
    </source>
</evidence>
<comment type="caution">
    <text evidence="5">The sequence shown here is derived from an EMBL/GenBank/DDBJ whole genome shotgun (WGS) entry which is preliminary data.</text>
</comment>
<dbReference type="VEuPathDB" id="AmoebaDB:NF0126030"/>
<sequence length="582" mass="67735">MTPSEPFTIMDSEIPDGYSMVSNRSGTQKSLSYLDRFEARSARRDFTNIGNVRDETAACDDDKYLVGIESQDEMRLCFTGFIVKCSDAKQYSQTKDESLLEKPENRMYYTFCEDSTRWAFDYSQEERGIWFENENGWFKIMNPSKKYKPIYDPFYKKCELWLNLHDILVQNIDQGYSTIISLLKERHSVEESYVMEQATFILNNCQHVEFAHIRLSSTKFAKEFREKIIAEKERAVQEEKERIEREKKEELEKIERERRETEQREQLERQNQLTTQQNQQILPQSIKVKKELPKIKPLSANLAKPKPQINPLVVPYIERLCMAAQEEADQGELSDSGDRDPFFSSYTVCNFCNIHRPELMACKECGEYLLCSVCFYRLELDKNIPTKFLEENISPFEVCGKREMFVCRECHSKLNGSEESEHDSQESVELDRVQITDEEQEENDSPQAKKSKKSTSTVGDECHSKPKKRGRRRKEPEKNKEPQNSIPSEKVRATRRKKLSDALAVHDIDHKQNKKLAIEIEKAILKKPNPEFSNGDHAAAIVKLLKNKNIVSQLLDGSLSVSKLVSFSSSELKELSKKRIKK</sequence>
<dbReference type="VEuPathDB" id="AmoebaDB:NF0126040"/>
<dbReference type="Pfam" id="PF07500">
    <property type="entry name" value="TFIIS_M"/>
    <property type="match status" value="1"/>
</dbReference>
<dbReference type="InterPro" id="IPR003618">
    <property type="entry name" value="TFIIS_cen_dom"/>
</dbReference>
<protein>
    <recommendedName>
        <fullName evidence="4">TFIIS central domain-containing protein</fullName>
    </recommendedName>
</protein>
<evidence type="ECO:0000256" key="2">
    <source>
        <dbReference type="ARBA" id="ARBA00023242"/>
    </source>
</evidence>
<dbReference type="VEuPathDB" id="AmoebaDB:NfTy_055950"/>
<dbReference type="VEuPathDB" id="AmoebaDB:FDP41_002869"/>
<dbReference type="EMBL" id="VFQX01000030">
    <property type="protein sequence ID" value="KAF0978354.1"/>
    <property type="molecule type" value="Genomic_DNA"/>
</dbReference>
<accession>A0A6A5BVQ4</accession>
<dbReference type="RefSeq" id="XP_044563067.1">
    <property type="nucleotide sequence ID" value="XM_044706110.1"/>
</dbReference>
<organism evidence="5 6">
    <name type="scientific">Naegleria fowleri</name>
    <name type="common">Brain eating amoeba</name>
    <dbReference type="NCBI Taxonomy" id="5763"/>
    <lineage>
        <taxon>Eukaryota</taxon>
        <taxon>Discoba</taxon>
        <taxon>Heterolobosea</taxon>
        <taxon>Tetramitia</taxon>
        <taxon>Eutetramitia</taxon>
        <taxon>Vahlkampfiidae</taxon>
        <taxon>Naegleria</taxon>
    </lineage>
</organism>